<evidence type="ECO:0000313" key="3">
    <source>
        <dbReference type="Proteomes" id="UP000257109"/>
    </source>
</evidence>
<gene>
    <name evidence="2" type="ORF">CR513_14539</name>
</gene>
<organism evidence="2 3">
    <name type="scientific">Mucuna pruriens</name>
    <name type="common">Velvet bean</name>
    <name type="synonym">Dolichos pruriens</name>
    <dbReference type="NCBI Taxonomy" id="157652"/>
    <lineage>
        <taxon>Eukaryota</taxon>
        <taxon>Viridiplantae</taxon>
        <taxon>Streptophyta</taxon>
        <taxon>Embryophyta</taxon>
        <taxon>Tracheophyta</taxon>
        <taxon>Spermatophyta</taxon>
        <taxon>Magnoliopsida</taxon>
        <taxon>eudicotyledons</taxon>
        <taxon>Gunneridae</taxon>
        <taxon>Pentapetalae</taxon>
        <taxon>rosids</taxon>
        <taxon>fabids</taxon>
        <taxon>Fabales</taxon>
        <taxon>Fabaceae</taxon>
        <taxon>Papilionoideae</taxon>
        <taxon>50 kb inversion clade</taxon>
        <taxon>NPAAA clade</taxon>
        <taxon>indigoferoid/millettioid clade</taxon>
        <taxon>Phaseoleae</taxon>
        <taxon>Mucuna</taxon>
    </lineage>
</organism>
<accession>A0A371HGX8</accession>
<feature type="region of interest" description="Disordered" evidence="1">
    <location>
        <begin position="44"/>
        <end position="66"/>
    </location>
</feature>
<keyword evidence="3" id="KW-1185">Reference proteome</keyword>
<dbReference type="OrthoDB" id="778454at2759"/>
<feature type="compositionally biased region" description="Basic and acidic residues" evidence="1">
    <location>
        <begin position="44"/>
        <end position="64"/>
    </location>
</feature>
<dbReference type="EMBL" id="QJKJ01002606">
    <property type="protein sequence ID" value="RDY02057.1"/>
    <property type="molecule type" value="Genomic_DNA"/>
</dbReference>
<evidence type="ECO:0000313" key="2">
    <source>
        <dbReference type="EMBL" id="RDY02057.1"/>
    </source>
</evidence>
<dbReference type="Proteomes" id="UP000257109">
    <property type="component" value="Unassembled WGS sequence"/>
</dbReference>
<name>A0A371HGX8_MUCPR</name>
<proteinExistence type="predicted"/>
<sequence length="239" mass="27510">MQVGQLADTVSQIQLICSGMIPSQTIRNPKRGGVGMVRLRSDRDRSSLNRVHDQSKPRPNREPTLDCNNRPRVFHYLSTKRSEIDEDLLKLFRKVEINILLLDAIKQILKYVKFLKELYIHRRKKMKGTVKMGGVMLSYQSRNSTNFAEEVSRSSHIRGSMHHRWSYIHQCHVGPWSLDQRNASINIQVAQPWGSGVDKDGDPTCQLKCCATPRRSRRRTSPSQQVDFPSRCLHVEYGG</sequence>
<comment type="caution">
    <text evidence="2">The sequence shown here is derived from an EMBL/GenBank/DDBJ whole genome shotgun (WGS) entry which is preliminary data.</text>
</comment>
<feature type="non-terminal residue" evidence="2">
    <location>
        <position position="239"/>
    </location>
</feature>
<dbReference type="AlphaFoldDB" id="A0A371HGX8"/>
<protein>
    <submittedName>
        <fullName evidence="2">Uncharacterized protein</fullName>
    </submittedName>
</protein>
<reference evidence="2" key="1">
    <citation type="submission" date="2018-05" db="EMBL/GenBank/DDBJ databases">
        <title>Draft genome of Mucuna pruriens seed.</title>
        <authorList>
            <person name="Nnadi N.E."/>
            <person name="Vos R."/>
            <person name="Hasami M.H."/>
            <person name="Devisetty U.K."/>
            <person name="Aguiy J.C."/>
        </authorList>
    </citation>
    <scope>NUCLEOTIDE SEQUENCE [LARGE SCALE GENOMIC DNA]</scope>
    <source>
        <strain evidence="2">JCA_2017</strain>
    </source>
</reference>
<evidence type="ECO:0000256" key="1">
    <source>
        <dbReference type="SAM" id="MobiDB-lite"/>
    </source>
</evidence>